<accession>A0ACD4DK16</accession>
<keyword evidence="2" id="KW-1185">Reference proteome</keyword>
<evidence type="ECO:0000313" key="2">
    <source>
        <dbReference type="Proteomes" id="UP001156484"/>
    </source>
</evidence>
<sequence>MTTFVGRRREIDEARACLQRSRLVSLLGPGGVGKTRLAEEIAVRSSRAFRDSVRWIDLAVLRDAEAVPTAAAAALGVTDQSTRPVMGKIVDHLQGRHMLIVVDNCEHLIDTAAGFVSTILAHAPEIRILVTSREPLTVAGEVEFVIPPLTIPLVPTGNRAAGLARYESVSLLVERAQRVVPDFELTDDNADAVAQLCIQLDGIPLALELAATRLRSLSPGQLVERLDRRFTLLTGGGRTAVPRQQTLRALIDWSYDLCSEAERVLWARLSVFTGGFDLEAAEVVCADENLPEERIVDLLDRLIAKSLVGVDRSSSILRYSQLMTVREYGHELLVAREEQDELYRRHRAHCLDRARRCAESWFGSQQSSLLARLRTDHADFMTALDRSLRDDSEPTTGAALAVALRYHWIAGGNLSTGRIRLERLLQRLPASSPERGDVLWVTAWTALIQGDRDGAALHLSECAAVAEESGDDRLRAHHDHWAALHALFCGDTARAIALYEAAVSVHRAYGDDAAYLTALFQLAMAQAYDGRLDEALVTCGRVVEVADEHGERWNKAYALWVSGVAYFHLGRLADSVRVARQALRIQRDFKDKICTALSIELLAWSAGAEGDHEEAAVLLGAARTVWQRLGTTVAAFGPHIERDSLAVERRLRSVLGEDGFARLAGPLDDGTTIEQVVDRALAPHATPPPRGTSQSRAGGTTGRPESPLTKRESEVARLVADGLSNRAIAERLVISRRTVDGHVERILDKLGVGSRTQVVAWMHTREIPGV</sequence>
<proteinExistence type="predicted"/>
<dbReference type="Proteomes" id="UP001156484">
    <property type="component" value="Chromosome"/>
</dbReference>
<protein>
    <submittedName>
        <fullName evidence="1">LuxR C-terminal-related transcriptional regulator</fullName>
    </submittedName>
</protein>
<gene>
    <name evidence="1" type="ORF">OED52_07765</name>
</gene>
<dbReference type="EMBL" id="CP107551">
    <property type="protein sequence ID" value="UYP20409.1"/>
    <property type="molecule type" value="Genomic_DNA"/>
</dbReference>
<name>A0ACD4DK16_9NOCA</name>
<evidence type="ECO:0000313" key="1">
    <source>
        <dbReference type="EMBL" id="UYP20409.1"/>
    </source>
</evidence>
<reference evidence="1" key="1">
    <citation type="submission" date="2022-10" db="EMBL/GenBank/DDBJ databases">
        <title>Rhodococcus ferula Z13 complete genome.</title>
        <authorList>
            <person name="Long X."/>
            <person name="Zang M."/>
        </authorList>
    </citation>
    <scope>NUCLEOTIDE SEQUENCE</scope>
    <source>
        <strain evidence="1">Z13</strain>
    </source>
</reference>
<organism evidence="1 2">
    <name type="scientific">Rhodococcus sacchari</name>
    <dbReference type="NCBI Taxonomy" id="2962047"/>
    <lineage>
        <taxon>Bacteria</taxon>
        <taxon>Bacillati</taxon>
        <taxon>Actinomycetota</taxon>
        <taxon>Actinomycetes</taxon>
        <taxon>Mycobacteriales</taxon>
        <taxon>Nocardiaceae</taxon>
        <taxon>Rhodococcus</taxon>
    </lineage>
</organism>